<dbReference type="Proteomes" id="UP001580928">
    <property type="component" value="Unassembled WGS sequence"/>
</dbReference>
<dbReference type="PIRSF" id="PIRSF029033">
    <property type="entry name" value="UCP029033"/>
    <property type="match status" value="1"/>
</dbReference>
<sequence>MNKNRFVLPSIIIGLAAIIATFIIANGFNNIRNNDETITATGSAKKLIVSDLAVLSGTLSANATSSADAYNELQRQKPILIKYLVDNGYPEADIEFQTINTNPNYYYDENGRNRGISSYTSSQTFQLSSSNVEKVRETSIDISSLVQQGLDFRVHPPQYYYTKIGEIKIEIQAEAAKDAMTRGKRIAEATGRKLGALRRARMGVIQITPENSNMVSDMGINDVSSIRKEITAVVNADFSID</sequence>
<evidence type="ECO:0000256" key="1">
    <source>
        <dbReference type="SAM" id="Phobius"/>
    </source>
</evidence>
<dbReference type="PANTHER" id="PTHR34387:SF2">
    <property type="entry name" value="SLR1258 PROTEIN"/>
    <property type="match status" value="1"/>
</dbReference>
<keyword evidence="1" id="KW-1133">Transmembrane helix</keyword>
<accession>A0ABV5CGK9</accession>
<dbReference type="RefSeq" id="WP_375558219.1">
    <property type="nucleotide sequence ID" value="NZ_JBBVGT010000003.1"/>
</dbReference>
<organism evidence="2 3">
    <name type="scientific">Albibacterium profundi</name>
    <dbReference type="NCBI Taxonomy" id="3134906"/>
    <lineage>
        <taxon>Bacteria</taxon>
        <taxon>Pseudomonadati</taxon>
        <taxon>Bacteroidota</taxon>
        <taxon>Sphingobacteriia</taxon>
        <taxon>Sphingobacteriales</taxon>
        <taxon>Sphingobacteriaceae</taxon>
        <taxon>Albibacterium</taxon>
    </lineage>
</organism>
<name>A0ABV5CGK9_9SPHI</name>
<evidence type="ECO:0000313" key="3">
    <source>
        <dbReference type="Proteomes" id="UP001580928"/>
    </source>
</evidence>
<keyword evidence="1" id="KW-0472">Membrane</keyword>
<dbReference type="Pfam" id="PF04402">
    <property type="entry name" value="SIMPL"/>
    <property type="match status" value="1"/>
</dbReference>
<proteinExistence type="predicted"/>
<keyword evidence="1" id="KW-0812">Transmembrane</keyword>
<dbReference type="InterPro" id="IPR052022">
    <property type="entry name" value="26kDa_periplasmic_antigen"/>
</dbReference>
<reference evidence="2 3" key="1">
    <citation type="submission" date="2024-04" db="EMBL/GenBank/DDBJ databases">
        <title>Albibacterium profundi sp. nov., isolated from sediment of the Challenger Deep of Mariana Trench.</title>
        <authorList>
            <person name="Wang Y."/>
        </authorList>
    </citation>
    <scope>NUCLEOTIDE SEQUENCE [LARGE SCALE GENOMIC DNA]</scope>
    <source>
        <strain evidence="2 3">RHL897</strain>
    </source>
</reference>
<dbReference type="PANTHER" id="PTHR34387">
    <property type="entry name" value="SLR1258 PROTEIN"/>
    <property type="match status" value="1"/>
</dbReference>
<dbReference type="Gene3D" id="3.30.70.2970">
    <property type="entry name" value="Protein of unknown function (DUF541), domain 2"/>
    <property type="match status" value="1"/>
</dbReference>
<gene>
    <name evidence="2" type="ORF">WKR92_12725</name>
</gene>
<dbReference type="InterPro" id="IPR007497">
    <property type="entry name" value="SIMPL/DUF541"/>
</dbReference>
<keyword evidence="3" id="KW-1185">Reference proteome</keyword>
<dbReference type="InterPro" id="IPR016907">
    <property type="entry name" value="UCP029033"/>
</dbReference>
<evidence type="ECO:0000313" key="2">
    <source>
        <dbReference type="EMBL" id="MFB5946690.1"/>
    </source>
</evidence>
<protein>
    <submittedName>
        <fullName evidence="2">SIMPL domain-containing protein</fullName>
    </submittedName>
</protein>
<comment type="caution">
    <text evidence="2">The sequence shown here is derived from an EMBL/GenBank/DDBJ whole genome shotgun (WGS) entry which is preliminary data.</text>
</comment>
<dbReference type="Gene3D" id="3.30.110.170">
    <property type="entry name" value="Protein of unknown function (DUF541), domain 1"/>
    <property type="match status" value="1"/>
</dbReference>
<dbReference type="EMBL" id="JBBVGT010000003">
    <property type="protein sequence ID" value="MFB5946690.1"/>
    <property type="molecule type" value="Genomic_DNA"/>
</dbReference>
<feature type="transmembrane region" description="Helical" evidence="1">
    <location>
        <begin position="6"/>
        <end position="25"/>
    </location>
</feature>